<dbReference type="InterPro" id="IPR029464">
    <property type="entry name" value="HSDR_N"/>
</dbReference>
<evidence type="ECO:0000313" key="3">
    <source>
        <dbReference type="EMBL" id="UOO95285.1"/>
    </source>
</evidence>
<dbReference type="EMBL" id="CP095005">
    <property type="protein sequence ID" value="UOO95285.1"/>
    <property type="molecule type" value="Genomic_DNA"/>
</dbReference>
<dbReference type="AlphaFoldDB" id="A0AAV3SIH4"/>
<reference evidence="2" key="3">
    <citation type="submission" date="2023-12" db="EMBL/GenBank/DDBJ databases">
        <authorList>
            <person name="Sun Q."/>
            <person name="Inoue M."/>
        </authorList>
    </citation>
    <scope>NUCLEOTIDE SEQUENCE</scope>
    <source>
        <strain evidence="2">JCM 12289</strain>
    </source>
</reference>
<organism evidence="2 5">
    <name type="scientific">Halococcus dombrowskii</name>
    <dbReference type="NCBI Taxonomy" id="179637"/>
    <lineage>
        <taxon>Archaea</taxon>
        <taxon>Methanobacteriati</taxon>
        <taxon>Methanobacteriota</taxon>
        <taxon>Stenosarchaea group</taxon>
        <taxon>Halobacteria</taxon>
        <taxon>Halobacteriales</taxon>
        <taxon>Halococcaceae</taxon>
        <taxon>Halococcus</taxon>
    </lineage>
</organism>
<dbReference type="Pfam" id="PF13588">
    <property type="entry name" value="HSDR_N_2"/>
    <property type="match status" value="1"/>
</dbReference>
<evidence type="ECO:0000259" key="1">
    <source>
        <dbReference type="Pfam" id="PF13588"/>
    </source>
</evidence>
<dbReference type="RefSeq" id="WP_244702818.1">
    <property type="nucleotide sequence ID" value="NZ_CP095005.1"/>
</dbReference>
<evidence type="ECO:0000313" key="5">
    <source>
        <dbReference type="Proteomes" id="UP001500962"/>
    </source>
</evidence>
<gene>
    <name evidence="2" type="ORF">GCM10008985_24450</name>
    <name evidence="3" type="ORF">MUK72_00875</name>
</gene>
<name>A0AAV3SIH4_HALDO</name>
<proteinExistence type="predicted"/>
<protein>
    <submittedName>
        <fullName evidence="3">Type I restriction enzyme HsdR N-terminal domain-containing protein</fullName>
    </submittedName>
</protein>
<evidence type="ECO:0000313" key="4">
    <source>
        <dbReference type="Proteomes" id="UP000830542"/>
    </source>
</evidence>
<reference evidence="3" key="2">
    <citation type="submission" date="2022-04" db="EMBL/GenBank/DDBJ databases">
        <title>Sequencing and genomic assembly of Halococcus dombrowskii.</title>
        <authorList>
            <person name="Lim S.W."/>
            <person name="MacLea K.S."/>
        </authorList>
    </citation>
    <scope>NUCLEOTIDE SEQUENCE</scope>
    <source>
        <strain evidence="3">H4</strain>
    </source>
</reference>
<feature type="domain" description="Type I restriction enzyme R protein N-terminal" evidence="1">
    <location>
        <begin position="47"/>
        <end position="146"/>
    </location>
</feature>
<dbReference type="Proteomes" id="UP000830542">
    <property type="component" value="Chromosome"/>
</dbReference>
<evidence type="ECO:0000313" key="2">
    <source>
        <dbReference type="EMBL" id="GAA0466581.1"/>
    </source>
</evidence>
<sequence length="176" mass="19720">MGGISVEPLERKRSAESQNQAASIVDLDTYIDLAATAISTLPGDAREEETKAKLITPFVEALGWNKYDGTEVRLEYTDSMTSLRPDYALFGPESETPDVIVEAKQLSTDLDKGEQQLCNYLRVFAAKWGILTNGKEFYVYRHGSDNDLPEKLVEMQVKDLSQANIVDSLRRSAFYD</sequence>
<dbReference type="KEGG" id="hdo:MUK72_00875"/>
<keyword evidence="4" id="KW-1185">Reference proteome</keyword>
<dbReference type="GeneID" id="71760357"/>
<accession>A0AAV3SIH4</accession>
<dbReference type="Proteomes" id="UP001500962">
    <property type="component" value="Unassembled WGS sequence"/>
</dbReference>
<dbReference type="Gene3D" id="3.90.1570.30">
    <property type="match status" value="1"/>
</dbReference>
<reference evidence="2" key="1">
    <citation type="journal article" date="2014" name="Int. J. Syst. Evol. Microbiol.">
        <title>Complete genome sequence of Corynebacterium casei LMG S-19264T (=DSM 44701T), isolated from a smear-ripened cheese.</title>
        <authorList>
            <consortium name="US DOE Joint Genome Institute (JGI-PGF)"/>
            <person name="Walter F."/>
            <person name="Albersmeier A."/>
            <person name="Kalinowski J."/>
            <person name="Ruckert C."/>
        </authorList>
    </citation>
    <scope>NUCLEOTIDE SEQUENCE</scope>
    <source>
        <strain evidence="2">JCM 12289</strain>
    </source>
</reference>
<dbReference type="EMBL" id="BAAADN010000037">
    <property type="protein sequence ID" value="GAA0466581.1"/>
    <property type="molecule type" value="Genomic_DNA"/>
</dbReference>